<keyword evidence="1" id="KW-0059">Arsenical resistance</keyword>
<dbReference type="InterPro" id="IPR036196">
    <property type="entry name" value="Ptyr_pPase_sf"/>
</dbReference>
<dbReference type="SUPFAM" id="SSF52788">
    <property type="entry name" value="Phosphotyrosine protein phosphatases I"/>
    <property type="match status" value="1"/>
</dbReference>
<dbReference type="PANTHER" id="PTHR43428">
    <property type="entry name" value="ARSENATE REDUCTASE"/>
    <property type="match status" value="1"/>
</dbReference>
<protein>
    <recommendedName>
        <fullName evidence="2">Phosphotyrosine protein phosphatase I domain-containing protein</fullName>
    </recommendedName>
</protein>
<keyword evidence="4" id="KW-1185">Reference proteome</keyword>
<dbReference type="Gene3D" id="3.40.50.2300">
    <property type="match status" value="1"/>
</dbReference>
<dbReference type="CDD" id="cd16345">
    <property type="entry name" value="LMWP_ArsC"/>
    <property type="match status" value="1"/>
</dbReference>
<evidence type="ECO:0000313" key="4">
    <source>
        <dbReference type="Proteomes" id="UP001500394"/>
    </source>
</evidence>
<dbReference type="PANTHER" id="PTHR43428:SF1">
    <property type="entry name" value="ARSENATE REDUCTASE"/>
    <property type="match status" value="1"/>
</dbReference>
<proteinExistence type="predicted"/>
<organism evidence="3 4">
    <name type="scientific">Sphingobacterium thermophilum</name>
    <dbReference type="NCBI Taxonomy" id="768534"/>
    <lineage>
        <taxon>Bacteria</taxon>
        <taxon>Pseudomonadati</taxon>
        <taxon>Bacteroidota</taxon>
        <taxon>Sphingobacteriia</taxon>
        <taxon>Sphingobacteriales</taxon>
        <taxon>Sphingobacteriaceae</taxon>
        <taxon>Sphingobacterium</taxon>
    </lineage>
</organism>
<dbReference type="EMBL" id="BAABGR010000036">
    <property type="protein sequence ID" value="GAA4520349.1"/>
    <property type="molecule type" value="Genomic_DNA"/>
</dbReference>
<evidence type="ECO:0000259" key="2">
    <source>
        <dbReference type="SMART" id="SM00226"/>
    </source>
</evidence>
<name>A0ABP8R7J0_9SPHI</name>
<dbReference type="InterPro" id="IPR023485">
    <property type="entry name" value="Ptyr_pPase"/>
</dbReference>
<evidence type="ECO:0000256" key="1">
    <source>
        <dbReference type="ARBA" id="ARBA00022849"/>
    </source>
</evidence>
<dbReference type="Proteomes" id="UP001500394">
    <property type="component" value="Unassembled WGS sequence"/>
</dbReference>
<reference evidence="4" key="1">
    <citation type="journal article" date="2019" name="Int. J. Syst. Evol. Microbiol.">
        <title>The Global Catalogue of Microorganisms (GCM) 10K type strain sequencing project: providing services to taxonomists for standard genome sequencing and annotation.</title>
        <authorList>
            <consortium name="The Broad Institute Genomics Platform"/>
            <consortium name="The Broad Institute Genome Sequencing Center for Infectious Disease"/>
            <person name="Wu L."/>
            <person name="Ma J."/>
        </authorList>
    </citation>
    <scope>NUCLEOTIDE SEQUENCE [LARGE SCALE GENOMIC DNA]</scope>
    <source>
        <strain evidence="4">JCM 17858</strain>
    </source>
</reference>
<comment type="caution">
    <text evidence="3">The sequence shown here is derived from an EMBL/GenBank/DDBJ whole genome shotgun (WGS) entry which is preliminary data.</text>
</comment>
<dbReference type="Pfam" id="PF01451">
    <property type="entry name" value="LMWPc"/>
    <property type="match status" value="1"/>
</dbReference>
<sequence length="92" mass="10912">MKEDGIDISYHTSNHIDEYRNIDFDFVITVCENAKERCPFFPSKAKKFHYNFPDPAKAKGTEEEIKNQFKVVREMIKDYCKKFIEENLVNGK</sequence>
<gene>
    <name evidence="3" type="ORF">GCM10023173_24580</name>
</gene>
<feature type="domain" description="Phosphotyrosine protein phosphatase I" evidence="2">
    <location>
        <begin position="1"/>
        <end position="86"/>
    </location>
</feature>
<dbReference type="SMART" id="SM00226">
    <property type="entry name" value="LMWPc"/>
    <property type="match status" value="1"/>
</dbReference>
<accession>A0ABP8R7J0</accession>
<evidence type="ECO:0000313" key="3">
    <source>
        <dbReference type="EMBL" id="GAA4520349.1"/>
    </source>
</evidence>